<dbReference type="PANTHER" id="PTHR45856:SF24">
    <property type="entry name" value="FUNGAL LIPASE-LIKE DOMAIN-CONTAINING PROTEIN"/>
    <property type="match status" value="1"/>
</dbReference>
<sequence>MTSLDRELELRLSSRVLACPLQSKWSTFQLVNEFGSGEPYAGLAFTATDSEGIKYSGHLDITGTATITNHSAGPVAVLLNQPYEGSEKNYVFLQERPHYPLKITELQVRAEQTRYLNQNSTRTRTNPAQACADEFLQVEVRHLVKYVSHLPPEVYRHYPHSPNRARTMGEHGKLGVALMPLKHTVLEVRPLRALRPMLSTDPEFCALNLYQLALMATLSYCPFGQQPDGHPVKTTTVTFPIQPSVGNWFGDALAKSDELWRVDAAQKQAFYPLYEDVPYSKRLEIVPFDPGLYEVNKLKQDGDQEHPAKIHFLDDRTLGSDATDTQAFITHNDELILIAVRGTYELLADGLRDADAFQVPFEDTDSKVHRGFYESAQTAYEFVVKYLEKFYAGQKLIICGHSLGGAVAVLLSEMLRRRPGFDYTLQLYTYGAPRAGDAKFVEGAKDLVHHRIVNHNDPVPSVPGTWMDTKADVFGTGLALTFVNVPLGLSVFFAGITNWTGEPYDHHGSLRHFMPVEFERGKKSAILWEPGCDTITQHAACSLAIQQKNGLPHRPPLLAQIFQAGNHLMAGGYVPACWAVLLRWRQAHEDKRSRVTDLEFNWVANSLARITTQLREIERGIPARSEAYARTQENNIRALGLEKSRIAITVDRLKRVREERVTAHALYGSLLEQPEQLKANVARWLAHPENKVKDPFAMAPEDPEGDALTASIYGHTIGAPHTLDIDSIC</sequence>
<evidence type="ECO:0000313" key="3">
    <source>
        <dbReference type="Proteomes" id="UP000681155"/>
    </source>
</evidence>
<dbReference type="CDD" id="cd00519">
    <property type="entry name" value="Lipase_3"/>
    <property type="match status" value="1"/>
</dbReference>
<dbReference type="PANTHER" id="PTHR45856">
    <property type="entry name" value="ALPHA/BETA-HYDROLASES SUPERFAMILY PROTEIN"/>
    <property type="match status" value="1"/>
</dbReference>
<keyword evidence="3" id="KW-1185">Reference proteome</keyword>
<feature type="domain" description="Fungal lipase-type" evidence="1">
    <location>
        <begin position="338"/>
        <end position="464"/>
    </location>
</feature>
<organism evidence="2 3">
    <name type="scientific">Pseudomonas hormoni</name>
    <dbReference type="NCBI Taxonomy" id="3093767"/>
    <lineage>
        <taxon>Bacteria</taxon>
        <taxon>Pseudomonadati</taxon>
        <taxon>Pseudomonadota</taxon>
        <taxon>Gammaproteobacteria</taxon>
        <taxon>Pseudomonadales</taxon>
        <taxon>Pseudomonadaceae</taxon>
        <taxon>Pseudomonas</taxon>
    </lineage>
</organism>
<name>A0ABX8F3I4_9PSED</name>
<protein>
    <submittedName>
        <fullName evidence="2">Lipase family protein</fullName>
    </submittedName>
</protein>
<dbReference type="RefSeq" id="WP_214382265.1">
    <property type="nucleotide sequence ID" value="NZ_CP075566.1"/>
</dbReference>
<dbReference type="EMBL" id="CP075566">
    <property type="protein sequence ID" value="QVW25383.1"/>
    <property type="molecule type" value="Genomic_DNA"/>
</dbReference>
<dbReference type="InterPro" id="IPR002921">
    <property type="entry name" value="Fungal_lipase-type"/>
</dbReference>
<dbReference type="InterPro" id="IPR051218">
    <property type="entry name" value="Sec_MonoDiacylglyc_Lipase"/>
</dbReference>
<evidence type="ECO:0000259" key="1">
    <source>
        <dbReference type="Pfam" id="PF01764"/>
    </source>
</evidence>
<accession>A0ABX8F3I4</accession>
<dbReference type="Pfam" id="PF01764">
    <property type="entry name" value="Lipase_3"/>
    <property type="match status" value="1"/>
</dbReference>
<evidence type="ECO:0000313" key="2">
    <source>
        <dbReference type="EMBL" id="QVW25383.1"/>
    </source>
</evidence>
<dbReference type="SUPFAM" id="SSF53474">
    <property type="entry name" value="alpha/beta-Hydrolases"/>
    <property type="match status" value="1"/>
</dbReference>
<dbReference type="Gene3D" id="3.40.50.1820">
    <property type="entry name" value="alpha/beta hydrolase"/>
    <property type="match status" value="1"/>
</dbReference>
<reference evidence="2 3" key="1">
    <citation type="submission" date="2021-05" db="EMBL/GenBank/DDBJ databases">
        <title>Complete genome of the cytokinin-producing biocontrol strain Pseudomonas fluorescens G20-18.</title>
        <authorList>
            <person name="Nielsen T.K."/>
            <person name="Mekureyaw M.F."/>
            <person name="Hansen L.H."/>
            <person name="Nicolaisen M.H."/>
            <person name="Roitsch T.G."/>
            <person name="Hennessy R.C."/>
        </authorList>
    </citation>
    <scope>NUCLEOTIDE SEQUENCE [LARGE SCALE GENOMIC DNA]</scope>
    <source>
        <strain evidence="2 3">G20-18</strain>
    </source>
</reference>
<dbReference type="InterPro" id="IPR029058">
    <property type="entry name" value="AB_hydrolase_fold"/>
</dbReference>
<gene>
    <name evidence="2" type="ORF">KJF94_07370</name>
</gene>
<dbReference type="Proteomes" id="UP000681155">
    <property type="component" value="Chromosome"/>
</dbReference>
<proteinExistence type="predicted"/>